<evidence type="ECO:0000313" key="3">
    <source>
        <dbReference type="EMBL" id="KUG52465.1"/>
    </source>
</evidence>
<comment type="caution">
    <text evidence="3">The sequence shown here is derived from an EMBL/GenBank/DDBJ whole genome shotgun (WGS) entry which is preliminary data.</text>
</comment>
<gene>
    <name evidence="3" type="ORF">AVL62_14135</name>
</gene>
<evidence type="ECO:0000256" key="1">
    <source>
        <dbReference type="ARBA" id="ARBA00008791"/>
    </source>
</evidence>
<sequence>MNTTQSTTRPIVVGFDGSQSSQDAIRWAADAAARLVAPLVVLHAADRIVHAQDVSIGIWDPAAEHQRAADLAEQGAAIAREAHPDLEVTAQGSLLGPRQALDEASAHARGVVVGSRGFGRVRSTLLGATAYGLTGHARCPVTVVPGPASMPGPESRVVVGVDGSPESERAAEAAARWAQAWGADVLVVSSWERPTTDPWGLSVDGMRSVDEAAEVRRERAAGQARHAADALTTAFPDLSVEIATPSGRADENLVEASSDAALLVLGNRGSGRLSSFLLGSTTRNILHMSMVPVHIVR</sequence>
<dbReference type="InterPro" id="IPR006015">
    <property type="entry name" value="Universal_stress_UspA"/>
</dbReference>
<dbReference type="AlphaFoldDB" id="A0A0W8I3I2"/>
<dbReference type="PANTHER" id="PTHR46553:SF3">
    <property type="entry name" value="ADENINE NUCLEOTIDE ALPHA HYDROLASES-LIKE SUPERFAMILY PROTEIN"/>
    <property type="match status" value="1"/>
</dbReference>
<evidence type="ECO:0000313" key="4">
    <source>
        <dbReference type="Proteomes" id="UP000054837"/>
    </source>
</evidence>
<reference evidence="3 4" key="1">
    <citation type="submission" date="2015-12" db="EMBL/GenBank/DDBJ databases">
        <title>Serinicoccus chungangenesis strain CD08_5 genome sequencing and assembly.</title>
        <authorList>
            <person name="Chander A.M."/>
            <person name="Kaur G."/>
            <person name="Nair G.R."/>
            <person name="Dhawan D.K."/>
            <person name="Kochhar R.K."/>
            <person name="Mayilraj S."/>
            <person name="Bhadada S.K."/>
        </authorList>
    </citation>
    <scope>NUCLEOTIDE SEQUENCE [LARGE SCALE GENOMIC DNA]</scope>
    <source>
        <strain evidence="3 4">CD08_5</strain>
    </source>
</reference>
<protein>
    <recommendedName>
        <fullName evidence="2">UspA domain-containing protein</fullName>
    </recommendedName>
</protein>
<dbReference type="InterPro" id="IPR014729">
    <property type="entry name" value="Rossmann-like_a/b/a_fold"/>
</dbReference>
<dbReference type="PANTHER" id="PTHR46553">
    <property type="entry name" value="ADENINE NUCLEOTIDE ALPHA HYDROLASES-LIKE SUPERFAMILY PROTEIN"/>
    <property type="match status" value="1"/>
</dbReference>
<dbReference type="SUPFAM" id="SSF52402">
    <property type="entry name" value="Adenine nucleotide alpha hydrolases-like"/>
    <property type="match status" value="2"/>
</dbReference>
<feature type="domain" description="UspA" evidence="2">
    <location>
        <begin position="9"/>
        <end position="145"/>
    </location>
</feature>
<dbReference type="EMBL" id="LQBL01000030">
    <property type="protein sequence ID" value="KUG52465.1"/>
    <property type="molecule type" value="Genomic_DNA"/>
</dbReference>
<dbReference type="Proteomes" id="UP000054837">
    <property type="component" value="Unassembled WGS sequence"/>
</dbReference>
<comment type="similarity">
    <text evidence="1">Belongs to the universal stress protein A family.</text>
</comment>
<dbReference type="OrthoDB" id="3174546at2"/>
<name>A0A0W8I3I2_9MICO</name>
<dbReference type="InterPro" id="IPR006016">
    <property type="entry name" value="UspA"/>
</dbReference>
<feature type="domain" description="UspA" evidence="2">
    <location>
        <begin position="156"/>
        <end position="297"/>
    </location>
</feature>
<accession>A0A0W8I3I2</accession>
<organism evidence="3 4">
    <name type="scientific">Serinicoccus chungangensis</name>
    <dbReference type="NCBI Taxonomy" id="767452"/>
    <lineage>
        <taxon>Bacteria</taxon>
        <taxon>Bacillati</taxon>
        <taxon>Actinomycetota</taxon>
        <taxon>Actinomycetes</taxon>
        <taxon>Micrococcales</taxon>
        <taxon>Ornithinimicrobiaceae</taxon>
        <taxon>Serinicoccus</taxon>
    </lineage>
</organism>
<proteinExistence type="inferred from homology"/>
<dbReference type="RefSeq" id="WP_058892001.1">
    <property type="nucleotide sequence ID" value="NZ_LQBL01000030.1"/>
</dbReference>
<keyword evidence="4" id="KW-1185">Reference proteome</keyword>
<dbReference type="Pfam" id="PF00582">
    <property type="entry name" value="Usp"/>
    <property type="match status" value="2"/>
</dbReference>
<dbReference type="PRINTS" id="PR01438">
    <property type="entry name" value="UNVRSLSTRESS"/>
</dbReference>
<dbReference type="STRING" id="767452.AVL62_14135"/>
<dbReference type="Gene3D" id="3.40.50.620">
    <property type="entry name" value="HUPs"/>
    <property type="match status" value="2"/>
</dbReference>
<evidence type="ECO:0000259" key="2">
    <source>
        <dbReference type="Pfam" id="PF00582"/>
    </source>
</evidence>